<comment type="function">
    <text evidence="1">Putative mitochondrial redox protein which could be involved in the reduction of small toxic molecules.</text>
</comment>
<dbReference type="InterPro" id="IPR036249">
    <property type="entry name" value="Thioredoxin-like_sf"/>
</dbReference>
<name>A0A8H5H409_9AGAR</name>
<accession>A0A8H5H409</accession>
<dbReference type="PANTHER" id="PTHR28071">
    <property type="entry name" value="REDOX PROTEIN FMP46, MITOCHONDRIAL-RELATED"/>
    <property type="match status" value="1"/>
</dbReference>
<keyword evidence="5" id="KW-0560">Oxidoreductase</keyword>
<feature type="region of interest" description="Disordered" evidence="7">
    <location>
        <begin position="146"/>
        <end position="168"/>
    </location>
</feature>
<organism evidence="8 9">
    <name type="scientific">Collybiopsis confluens</name>
    <dbReference type="NCBI Taxonomy" id="2823264"/>
    <lineage>
        <taxon>Eukaryota</taxon>
        <taxon>Fungi</taxon>
        <taxon>Dikarya</taxon>
        <taxon>Basidiomycota</taxon>
        <taxon>Agaricomycotina</taxon>
        <taxon>Agaricomycetes</taxon>
        <taxon>Agaricomycetidae</taxon>
        <taxon>Agaricales</taxon>
        <taxon>Marasmiineae</taxon>
        <taxon>Omphalotaceae</taxon>
        <taxon>Collybiopsis</taxon>
    </lineage>
</organism>
<evidence type="ECO:0000256" key="5">
    <source>
        <dbReference type="ARBA" id="ARBA00023002"/>
    </source>
</evidence>
<keyword evidence="4" id="KW-0809">Transit peptide</keyword>
<evidence type="ECO:0000256" key="2">
    <source>
        <dbReference type="ARBA" id="ARBA00004173"/>
    </source>
</evidence>
<comment type="similarity">
    <text evidence="3">Belongs to the FMP46 family.</text>
</comment>
<dbReference type="EMBL" id="JAACJN010000091">
    <property type="protein sequence ID" value="KAF5376368.1"/>
    <property type="molecule type" value="Genomic_DNA"/>
</dbReference>
<evidence type="ECO:0000256" key="4">
    <source>
        <dbReference type="ARBA" id="ARBA00022946"/>
    </source>
</evidence>
<comment type="caution">
    <text evidence="8">The sequence shown here is derived from an EMBL/GenBank/DDBJ whole genome shotgun (WGS) entry which is preliminary data.</text>
</comment>
<evidence type="ECO:0008006" key="10">
    <source>
        <dbReference type="Google" id="ProtNLM"/>
    </source>
</evidence>
<dbReference type="GO" id="GO:0005739">
    <property type="term" value="C:mitochondrion"/>
    <property type="evidence" value="ECO:0007669"/>
    <property type="project" value="UniProtKB-SubCell"/>
</dbReference>
<dbReference type="Proteomes" id="UP000518752">
    <property type="component" value="Unassembled WGS sequence"/>
</dbReference>
<dbReference type="SUPFAM" id="SSF52833">
    <property type="entry name" value="Thioredoxin-like"/>
    <property type="match status" value="1"/>
</dbReference>
<protein>
    <recommendedName>
        <fullName evidence="10">Thioredoxin-like protein</fullName>
    </recommendedName>
</protein>
<proteinExistence type="inferred from homology"/>
<evidence type="ECO:0000256" key="1">
    <source>
        <dbReference type="ARBA" id="ARBA00002963"/>
    </source>
</evidence>
<dbReference type="PANTHER" id="PTHR28071:SF1">
    <property type="entry name" value="REDOX PROTEIN FMP46, MITOCHONDRIAL-RELATED"/>
    <property type="match status" value="1"/>
</dbReference>
<dbReference type="Pfam" id="PF07955">
    <property type="entry name" value="DUF1687"/>
    <property type="match status" value="1"/>
</dbReference>
<feature type="compositionally biased region" description="Basic and acidic residues" evidence="7">
    <location>
        <begin position="150"/>
        <end position="161"/>
    </location>
</feature>
<keyword evidence="9" id="KW-1185">Reference proteome</keyword>
<sequence length="168" mass="18224">MFSAFRRAATELTIFHHPSSPPSQKALNLLRSAVSGPFPPDKPSSPPLDYKLEVVESPPTRDQLRTIVDFVSPVGKQNSAISASSLFLSAHPSTPTGSETPQSVSAIHDLGTKNPNALKWPIVVDWNAGQASIGDVEGVKNMLETLRKRRDGELPKDDNADQPKGWFS</sequence>
<evidence type="ECO:0000313" key="9">
    <source>
        <dbReference type="Proteomes" id="UP000518752"/>
    </source>
</evidence>
<evidence type="ECO:0000256" key="6">
    <source>
        <dbReference type="ARBA" id="ARBA00023128"/>
    </source>
</evidence>
<reference evidence="8 9" key="1">
    <citation type="journal article" date="2020" name="ISME J.">
        <title>Uncovering the hidden diversity of litter-decomposition mechanisms in mushroom-forming fungi.</title>
        <authorList>
            <person name="Floudas D."/>
            <person name="Bentzer J."/>
            <person name="Ahren D."/>
            <person name="Johansson T."/>
            <person name="Persson P."/>
            <person name="Tunlid A."/>
        </authorList>
    </citation>
    <scope>NUCLEOTIDE SEQUENCE [LARGE SCALE GENOMIC DNA]</scope>
    <source>
        <strain evidence="8 9">CBS 406.79</strain>
    </source>
</reference>
<dbReference type="OrthoDB" id="59229at2759"/>
<dbReference type="AlphaFoldDB" id="A0A8H5H409"/>
<comment type="subcellular location">
    <subcellularLocation>
        <location evidence="2">Mitochondrion</location>
    </subcellularLocation>
</comment>
<dbReference type="InterPro" id="IPR012882">
    <property type="entry name" value="Fmp46"/>
</dbReference>
<dbReference type="Gene3D" id="3.40.30.10">
    <property type="entry name" value="Glutaredoxin"/>
    <property type="match status" value="1"/>
</dbReference>
<dbReference type="GO" id="GO:0016491">
    <property type="term" value="F:oxidoreductase activity"/>
    <property type="evidence" value="ECO:0007669"/>
    <property type="project" value="UniProtKB-KW"/>
</dbReference>
<gene>
    <name evidence="8" type="ORF">D9757_008636</name>
</gene>
<keyword evidence="6" id="KW-0496">Mitochondrion</keyword>
<evidence type="ECO:0000256" key="7">
    <source>
        <dbReference type="SAM" id="MobiDB-lite"/>
    </source>
</evidence>
<evidence type="ECO:0000313" key="8">
    <source>
        <dbReference type="EMBL" id="KAF5376368.1"/>
    </source>
</evidence>
<evidence type="ECO:0000256" key="3">
    <source>
        <dbReference type="ARBA" id="ARBA00009734"/>
    </source>
</evidence>